<dbReference type="OrthoDB" id="408493at2759"/>
<dbReference type="SMART" id="SM00389">
    <property type="entry name" value="HOX"/>
    <property type="match status" value="1"/>
</dbReference>
<feature type="region of interest" description="Disordered" evidence="10">
    <location>
        <begin position="181"/>
        <end position="212"/>
    </location>
</feature>
<dbReference type="GO" id="GO:0015165">
    <property type="term" value="F:pyrimidine nucleotide-sugar transmembrane transporter activity"/>
    <property type="evidence" value="ECO:0007669"/>
    <property type="project" value="InterPro"/>
</dbReference>
<feature type="compositionally biased region" description="Polar residues" evidence="10">
    <location>
        <begin position="629"/>
        <end position="639"/>
    </location>
</feature>
<feature type="region of interest" description="Disordered" evidence="10">
    <location>
        <begin position="614"/>
        <end position="655"/>
    </location>
</feature>
<evidence type="ECO:0000313" key="14">
    <source>
        <dbReference type="Proteomes" id="UP000310189"/>
    </source>
</evidence>
<dbReference type="GO" id="GO:0003677">
    <property type="term" value="F:DNA binding"/>
    <property type="evidence" value="ECO:0007669"/>
    <property type="project" value="UniProtKB-UniRule"/>
</dbReference>
<gene>
    <name evidence="13" type="ORF">E3P99_03919</name>
</gene>
<feature type="transmembrane region" description="Helical" evidence="11">
    <location>
        <begin position="488"/>
        <end position="505"/>
    </location>
</feature>
<dbReference type="GO" id="GO:0005634">
    <property type="term" value="C:nucleus"/>
    <property type="evidence" value="ECO:0007669"/>
    <property type="project" value="UniProtKB-SubCell"/>
</dbReference>
<dbReference type="PROSITE" id="PS00027">
    <property type="entry name" value="HOMEOBOX_1"/>
    <property type="match status" value="1"/>
</dbReference>
<dbReference type="PANTHER" id="PTHR10231">
    <property type="entry name" value="NUCLEOTIDE-SUGAR TRANSMEMBRANE TRANSPORTER"/>
    <property type="match status" value="1"/>
</dbReference>
<dbReference type="Gene3D" id="1.10.10.60">
    <property type="entry name" value="Homeodomain-like"/>
    <property type="match status" value="1"/>
</dbReference>
<evidence type="ECO:0000256" key="7">
    <source>
        <dbReference type="ARBA" id="ARBA00023242"/>
    </source>
</evidence>
<sequence length="758" mass="83121">MSSENLAAIEAKKRRRRTTPEELQLLEEEYLRDPLPSSSKRAEIAHSVGMSTRNVQVWYQNKRQNEKRRQHYANENEPLTFVETSFARGDKMKRTTSYFQSKTRLKDIQRSSPKITTPKQSSQPPLSRSPNHVHQKVPPSPIETLPNDIKPRGKNAMSLSSLLCSPPKSTNRALWDRIAEEDRENDGAGDGRARGASHEMSSVTNRKSSVSRRAPALNLHAVESPESSQRVYGIPLKYLSLVTLAVQNASLSILMRYSRVSDPEHSYNPASAVLLTEILKASISLYTAYKRTDDNTLNTNREDHLSPLFPKKKKSFLGNLPVKSSSNSNKRRISLSLKDDLRPSETKLKAKILAAQVFSRDSWKLSIPAILYVIQNNLAFVAASNLEVATFQVAYQMKILTTALFSVLLLGRSLSKTKWLSLVFLAIGVGIVQVQSTATPSSQGGIHAGNPVAGFMAVAMACLTSGLAGVYFELVLKGSNVDLWVRNVQLSLFSFPPALLPVLFGKAAQGLSLFERLNLVRNFNGWAYATVLTQVLGGLVTALVIKYSDNILKGFATSISIVISSIASVVLFDFAVTPGFVMGASTVLGSTMIYNKPSAAAAASNSGIPADKTGDNFSSYNMDKEKNSNDMTKTTSPIDTTKQSQSQTSTFVPAHEMSESTYNVYTNNDSSYLNKYAGHHAPSESSSSDQLAESSNSSLGGSPEQYVYTRAYDPKLVVEHQLNKNDRSHSDSPLPTPSYTGDANPVDNLAFTSSYKQS</sequence>
<protein>
    <recommendedName>
        <fullName evidence="12">Homeobox domain-containing protein</fullName>
    </recommendedName>
</protein>
<dbReference type="EMBL" id="SPNW01000101">
    <property type="protein sequence ID" value="TIA85699.1"/>
    <property type="molecule type" value="Genomic_DNA"/>
</dbReference>
<dbReference type="Pfam" id="PF04142">
    <property type="entry name" value="Nuc_sug_transp"/>
    <property type="match status" value="2"/>
</dbReference>
<feature type="compositionally biased region" description="Basic and acidic residues" evidence="10">
    <location>
        <begin position="181"/>
        <end position="197"/>
    </location>
</feature>
<dbReference type="SUPFAM" id="SSF103481">
    <property type="entry name" value="Multidrug resistance efflux transporter EmrE"/>
    <property type="match status" value="1"/>
</dbReference>
<feature type="compositionally biased region" description="Polar residues" evidence="10">
    <location>
        <begin position="731"/>
        <end position="741"/>
    </location>
</feature>
<keyword evidence="2 11" id="KW-0812">Transmembrane</keyword>
<name>A0A4T0FD05_9BASI</name>
<reference evidence="13 14" key="1">
    <citation type="submission" date="2019-03" db="EMBL/GenBank/DDBJ databases">
        <title>Sequencing 23 genomes of Wallemia ichthyophaga.</title>
        <authorList>
            <person name="Gostincar C."/>
        </authorList>
    </citation>
    <scope>NUCLEOTIDE SEQUENCE [LARGE SCALE GENOMIC DNA]</scope>
    <source>
        <strain evidence="13 14">EXF-5753</strain>
    </source>
</reference>
<feature type="compositionally biased region" description="Low complexity" evidence="10">
    <location>
        <begin position="640"/>
        <end position="650"/>
    </location>
</feature>
<proteinExistence type="predicted"/>
<dbReference type="InterPro" id="IPR001356">
    <property type="entry name" value="HD"/>
</dbReference>
<feature type="compositionally biased region" description="Low complexity" evidence="10">
    <location>
        <begin position="683"/>
        <end position="698"/>
    </location>
</feature>
<feature type="region of interest" description="Disordered" evidence="10">
    <location>
        <begin position="1"/>
        <end position="20"/>
    </location>
</feature>
<dbReference type="Pfam" id="PF00046">
    <property type="entry name" value="Homeodomain"/>
    <property type="match status" value="1"/>
</dbReference>
<evidence type="ECO:0000256" key="11">
    <source>
        <dbReference type="SAM" id="Phobius"/>
    </source>
</evidence>
<keyword evidence="5 11" id="KW-0472">Membrane</keyword>
<dbReference type="InterPro" id="IPR007271">
    <property type="entry name" value="Nuc_sug_transpt"/>
</dbReference>
<feature type="compositionally biased region" description="Basic and acidic residues" evidence="10">
    <location>
        <begin position="712"/>
        <end position="730"/>
    </location>
</feature>
<evidence type="ECO:0000256" key="6">
    <source>
        <dbReference type="ARBA" id="ARBA00023155"/>
    </source>
</evidence>
<feature type="region of interest" description="Disordered" evidence="10">
    <location>
        <begin position="675"/>
        <end position="758"/>
    </location>
</feature>
<evidence type="ECO:0000256" key="9">
    <source>
        <dbReference type="RuleBase" id="RU000682"/>
    </source>
</evidence>
<dbReference type="NCBIfam" id="TIGR00803">
    <property type="entry name" value="nst"/>
    <property type="match status" value="1"/>
</dbReference>
<evidence type="ECO:0000256" key="8">
    <source>
        <dbReference type="PROSITE-ProRule" id="PRU00108"/>
    </source>
</evidence>
<organism evidence="13 14">
    <name type="scientific">Wallemia hederae</name>
    <dbReference type="NCBI Taxonomy" id="1540922"/>
    <lineage>
        <taxon>Eukaryota</taxon>
        <taxon>Fungi</taxon>
        <taxon>Dikarya</taxon>
        <taxon>Basidiomycota</taxon>
        <taxon>Wallemiomycotina</taxon>
        <taxon>Wallemiomycetes</taxon>
        <taxon>Wallemiales</taxon>
        <taxon>Wallemiaceae</taxon>
        <taxon>Wallemia</taxon>
    </lineage>
</organism>
<dbReference type="GO" id="GO:0000981">
    <property type="term" value="F:DNA-binding transcription factor activity, RNA polymerase II-specific"/>
    <property type="evidence" value="ECO:0007669"/>
    <property type="project" value="InterPro"/>
</dbReference>
<evidence type="ECO:0000313" key="13">
    <source>
        <dbReference type="EMBL" id="TIA85699.1"/>
    </source>
</evidence>
<dbReference type="CDD" id="cd00086">
    <property type="entry name" value="homeodomain"/>
    <property type="match status" value="1"/>
</dbReference>
<feature type="compositionally biased region" description="Polar residues" evidence="10">
    <location>
        <begin position="110"/>
        <end position="132"/>
    </location>
</feature>
<keyword evidence="14" id="KW-1185">Reference proteome</keyword>
<evidence type="ECO:0000256" key="5">
    <source>
        <dbReference type="ARBA" id="ARBA00023136"/>
    </source>
</evidence>
<comment type="caution">
    <text evidence="13">The sequence shown here is derived from an EMBL/GenBank/DDBJ whole genome shotgun (WGS) entry which is preliminary data.</text>
</comment>
<dbReference type="InterPro" id="IPR017970">
    <property type="entry name" value="Homeobox_CS"/>
</dbReference>
<keyword evidence="3 11" id="KW-1133">Transmembrane helix</keyword>
<dbReference type="SUPFAM" id="SSF46689">
    <property type="entry name" value="Homeodomain-like"/>
    <property type="match status" value="1"/>
</dbReference>
<feature type="transmembrane region" description="Helical" evidence="11">
    <location>
        <begin position="525"/>
        <end position="545"/>
    </location>
</feature>
<dbReference type="InterPro" id="IPR009057">
    <property type="entry name" value="Homeodomain-like_sf"/>
</dbReference>
<accession>A0A4T0FD05</accession>
<comment type="subcellular location">
    <subcellularLocation>
        <location evidence="1">Membrane</location>
        <topology evidence="1">Multi-pass membrane protein</topology>
    </subcellularLocation>
    <subcellularLocation>
        <location evidence="8 9">Nucleus</location>
    </subcellularLocation>
</comment>
<feature type="transmembrane region" description="Helical" evidence="11">
    <location>
        <begin position="455"/>
        <end position="476"/>
    </location>
</feature>
<feature type="region of interest" description="Disordered" evidence="10">
    <location>
        <begin position="93"/>
        <end position="155"/>
    </location>
</feature>
<feature type="domain" description="Homeobox" evidence="12">
    <location>
        <begin position="9"/>
        <end position="69"/>
    </location>
</feature>
<evidence type="ECO:0000256" key="2">
    <source>
        <dbReference type="ARBA" id="ARBA00022692"/>
    </source>
</evidence>
<keyword evidence="4 8" id="KW-0238">DNA-binding</keyword>
<evidence type="ECO:0000256" key="10">
    <source>
        <dbReference type="SAM" id="MobiDB-lite"/>
    </source>
</evidence>
<dbReference type="GO" id="GO:0000139">
    <property type="term" value="C:Golgi membrane"/>
    <property type="evidence" value="ECO:0007669"/>
    <property type="project" value="InterPro"/>
</dbReference>
<evidence type="ECO:0000259" key="12">
    <source>
        <dbReference type="PROSITE" id="PS50071"/>
    </source>
</evidence>
<feature type="transmembrane region" description="Helical" evidence="11">
    <location>
        <begin position="393"/>
        <end position="411"/>
    </location>
</feature>
<dbReference type="InterPro" id="IPR037185">
    <property type="entry name" value="EmrE-like"/>
</dbReference>
<feature type="transmembrane region" description="Helical" evidence="11">
    <location>
        <begin position="552"/>
        <end position="572"/>
    </location>
</feature>
<evidence type="ECO:0000256" key="4">
    <source>
        <dbReference type="ARBA" id="ARBA00023125"/>
    </source>
</evidence>
<dbReference type="PROSITE" id="PS50071">
    <property type="entry name" value="HOMEOBOX_2"/>
    <property type="match status" value="1"/>
</dbReference>
<evidence type="ECO:0000256" key="3">
    <source>
        <dbReference type="ARBA" id="ARBA00022989"/>
    </source>
</evidence>
<keyword evidence="6 8" id="KW-0371">Homeobox</keyword>
<feature type="DNA-binding region" description="Homeobox" evidence="8">
    <location>
        <begin position="11"/>
        <end position="70"/>
    </location>
</feature>
<feature type="transmembrane region" description="Helical" evidence="11">
    <location>
        <begin position="418"/>
        <end position="435"/>
    </location>
</feature>
<evidence type="ECO:0000256" key="1">
    <source>
        <dbReference type="ARBA" id="ARBA00004141"/>
    </source>
</evidence>
<feature type="compositionally biased region" description="Polar residues" evidence="10">
    <location>
        <begin position="199"/>
        <end position="208"/>
    </location>
</feature>
<keyword evidence="7 8" id="KW-0539">Nucleus</keyword>
<dbReference type="AlphaFoldDB" id="A0A4T0FD05"/>
<dbReference type="Proteomes" id="UP000310189">
    <property type="component" value="Unassembled WGS sequence"/>
</dbReference>